<dbReference type="Pfam" id="PF05573">
    <property type="entry name" value="NosL"/>
    <property type="match status" value="1"/>
</dbReference>
<keyword evidence="3" id="KW-1185">Reference proteome</keyword>
<protein>
    <recommendedName>
        <fullName evidence="4">Copper chaperone NosL</fullName>
    </recommendedName>
</protein>
<accession>A0A2A4G560</accession>
<gene>
    <name evidence="2" type="ORF">B7P33_12760</name>
</gene>
<evidence type="ECO:0000313" key="2">
    <source>
        <dbReference type="EMBL" id="PCE64099.1"/>
    </source>
</evidence>
<sequence>MEPKIFSRILCIALVLVLSACTPSPKAIDYGNDACHFCKMTVVDKIHGAELVTAKGKVFTFDAVECMVNFLRNNDQEIALYLINHYGTPEELIDATQAYYLISKELPSPMGAYLTAFKSKAEAEKVQAEKSGDIYDWEGLLTHMNP</sequence>
<dbReference type="PANTHER" id="PTHR41247:SF1">
    <property type="entry name" value="HTH-TYPE TRANSCRIPTIONAL REPRESSOR YCNK"/>
    <property type="match status" value="1"/>
</dbReference>
<dbReference type="EMBL" id="NBWU01000004">
    <property type="protein sequence ID" value="PCE64099.1"/>
    <property type="molecule type" value="Genomic_DNA"/>
</dbReference>
<keyword evidence="1" id="KW-0732">Signal</keyword>
<dbReference type="OrthoDB" id="9792749at2"/>
<evidence type="ECO:0000256" key="1">
    <source>
        <dbReference type="SAM" id="SignalP"/>
    </source>
</evidence>
<comment type="caution">
    <text evidence="2">The sequence shown here is derived from an EMBL/GenBank/DDBJ whole genome shotgun (WGS) entry which is preliminary data.</text>
</comment>
<evidence type="ECO:0000313" key="3">
    <source>
        <dbReference type="Proteomes" id="UP000219559"/>
    </source>
</evidence>
<feature type="chain" id="PRO_5012042714" description="Copper chaperone NosL" evidence="1">
    <location>
        <begin position="28"/>
        <end position="146"/>
    </location>
</feature>
<feature type="signal peptide" evidence="1">
    <location>
        <begin position="1"/>
        <end position="27"/>
    </location>
</feature>
<dbReference type="AlphaFoldDB" id="A0A2A4G560"/>
<reference evidence="2 3" key="1">
    <citation type="submission" date="2017-04" db="EMBL/GenBank/DDBJ databases">
        <title>A new member of the family Flavobacteriaceae isolated from ascidians.</title>
        <authorList>
            <person name="Chen L."/>
        </authorList>
    </citation>
    <scope>NUCLEOTIDE SEQUENCE [LARGE SCALE GENOMIC DNA]</scope>
    <source>
        <strain evidence="2 3">HQA918</strain>
    </source>
</reference>
<dbReference type="PROSITE" id="PS51257">
    <property type="entry name" value="PROKAR_LIPOPROTEIN"/>
    <property type="match status" value="1"/>
</dbReference>
<evidence type="ECO:0008006" key="4">
    <source>
        <dbReference type="Google" id="ProtNLM"/>
    </source>
</evidence>
<dbReference type="RefSeq" id="WP_097442850.1">
    <property type="nucleotide sequence ID" value="NZ_NBWU01000004.1"/>
</dbReference>
<dbReference type="SUPFAM" id="SSF160387">
    <property type="entry name" value="NosL/MerB-like"/>
    <property type="match status" value="1"/>
</dbReference>
<dbReference type="PANTHER" id="PTHR41247">
    <property type="entry name" value="HTH-TYPE TRANSCRIPTIONAL REPRESSOR YCNK"/>
    <property type="match status" value="1"/>
</dbReference>
<dbReference type="InterPro" id="IPR008719">
    <property type="entry name" value="N2O_reductase_NosL"/>
</dbReference>
<proteinExistence type="predicted"/>
<name>A0A2A4G560_9FLAO</name>
<organism evidence="2 3">
    <name type="scientific">Sediminicola luteus</name>
    <dbReference type="NCBI Taxonomy" id="319238"/>
    <lineage>
        <taxon>Bacteria</taxon>
        <taxon>Pseudomonadati</taxon>
        <taxon>Bacteroidota</taxon>
        <taxon>Flavobacteriia</taxon>
        <taxon>Flavobacteriales</taxon>
        <taxon>Flavobacteriaceae</taxon>
        <taxon>Sediminicola</taxon>
    </lineage>
</organism>
<dbReference type="Proteomes" id="UP000219559">
    <property type="component" value="Unassembled WGS sequence"/>
</dbReference>